<dbReference type="EMBL" id="FOJB01000001">
    <property type="protein sequence ID" value="SEW00781.1"/>
    <property type="molecule type" value="Genomic_DNA"/>
</dbReference>
<organism evidence="2 3">
    <name type="scientific">Aliiroseovarius sediminilitoris</name>
    <dbReference type="NCBI Taxonomy" id="1173584"/>
    <lineage>
        <taxon>Bacteria</taxon>
        <taxon>Pseudomonadati</taxon>
        <taxon>Pseudomonadota</taxon>
        <taxon>Alphaproteobacteria</taxon>
        <taxon>Rhodobacterales</taxon>
        <taxon>Paracoccaceae</taxon>
        <taxon>Aliiroseovarius</taxon>
    </lineage>
</organism>
<dbReference type="STRING" id="1173584.SAMN05444851_0830"/>
<dbReference type="Proteomes" id="UP000199650">
    <property type="component" value="Unassembled WGS sequence"/>
</dbReference>
<evidence type="ECO:0000313" key="2">
    <source>
        <dbReference type="EMBL" id="SEW00781.1"/>
    </source>
</evidence>
<proteinExistence type="predicted"/>
<keyword evidence="3" id="KW-1185">Reference proteome</keyword>
<dbReference type="Pfam" id="PF13403">
    <property type="entry name" value="Hint_2"/>
    <property type="match status" value="1"/>
</dbReference>
<dbReference type="SUPFAM" id="SSF51294">
    <property type="entry name" value="Hedgehog/intein (Hint) domain"/>
    <property type="match status" value="1"/>
</dbReference>
<dbReference type="RefSeq" id="WP_091428525.1">
    <property type="nucleotide sequence ID" value="NZ_FOJB01000001.1"/>
</dbReference>
<evidence type="ECO:0000313" key="3">
    <source>
        <dbReference type="Proteomes" id="UP000199650"/>
    </source>
</evidence>
<sequence length="353" mass="39077">METGFNGTFVISWSQTEVDGMPAAPVTSLGVGSNWRWTGSPLRVDGPRELRDLESASGEQDQRRRAAHSVYKLVGAAIDPSRPFGSHSVNSHQLNMGFEVTDGHASYVATLINGADDQVLLMFAGEMPPANTDFWVVRASMRPTPQNQLIEQPAGVICFAPSTRLRTHSGEVCVEDLCEGDELQTRDNGTQKVLWIGTKRITGARMFAMPTLRPIRLRAGAIRSGQPDADLIVSGQHQILLNGKRARELFNEDEVLISARDLVDERRVVVDYTIREITYYHVLLENHEVVWANGVPAESFHPANADLETLDPEQRSRLVAMFPQLDFDPMAYGGFARRSLNRGEAAILRGEIA</sequence>
<dbReference type="InterPro" id="IPR036844">
    <property type="entry name" value="Hint_dom_sf"/>
</dbReference>
<feature type="domain" description="Hedgehog/Intein (Hint)" evidence="1">
    <location>
        <begin position="157"/>
        <end position="303"/>
    </location>
</feature>
<accession>A0A1I0NIT9</accession>
<dbReference type="AlphaFoldDB" id="A0A1I0NIT9"/>
<reference evidence="2 3" key="1">
    <citation type="submission" date="2016-10" db="EMBL/GenBank/DDBJ databases">
        <authorList>
            <person name="de Groot N.N."/>
        </authorList>
    </citation>
    <scope>NUCLEOTIDE SEQUENCE [LARGE SCALE GENOMIC DNA]</scope>
    <source>
        <strain evidence="2 3">DSM 29439</strain>
    </source>
</reference>
<dbReference type="InterPro" id="IPR028992">
    <property type="entry name" value="Hedgehog/Intein_dom"/>
</dbReference>
<dbReference type="Gene3D" id="2.170.16.10">
    <property type="entry name" value="Hedgehog/Intein (Hint) domain"/>
    <property type="match status" value="1"/>
</dbReference>
<dbReference type="OrthoDB" id="6305173at2"/>
<evidence type="ECO:0000259" key="1">
    <source>
        <dbReference type="Pfam" id="PF13403"/>
    </source>
</evidence>
<gene>
    <name evidence="2" type="ORF">SAMN05444851_0830</name>
</gene>
<protein>
    <submittedName>
        <fullName evidence="2">Hint domain-containing protein</fullName>
    </submittedName>
</protein>
<name>A0A1I0NIT9_9RHOB</name>